<dbReference type="SUPFAM" id="SSF141371">
    <property type="entry name" value="PilZ domain-like"/>
    <property type="match status" value="2"/>
</dbReference>
<protein>
    <recommendedName>
        <fullName evidence="6">PilZ domain-containing protein</fullName>
    </recommendedName>
</protein>
<dbReference type="InterPro" id="IPR009875">
    <property type="entry name" value="PilZ_domain"/>
</dbReference>
<dbReference type="Gene3D" id="2.30.110.10">
    <property type="entry name" value="Electron Transport, Fmn-binding Protein, Chain A"/>
    <property type="match status" value="1"/>
</dbReference>
<name>A0A0F9KT10_9ZZZZ</name>
<dbReference type="InterPro" id="IPR009926">
    <property type="entry name" value="T3SS_YcgR_PilZN"/>
</dbReference>
<keyword evidence="1" id="KW-0547">Nucleotide-binding</keyword>
<dbReference type="Gene3D" id="2.40.10.220">
    <property type="entry name" value="predicted glycosyltransferase like domains"/>
    <property type="match status" value="1"/>
</dbReference>
<feature type="domain" description="Type III secretion system flagellar brake protein YcgR PilZN" evidence="4">
    <location>
        <begin position="3"/>
        <end position="87"/>
    </location>
</feature>
<evidence type="ECO:0000256" key="1">
    <source>
        <dbReference type="ARBA" id="ARBA00022741"/>
    </source>
</evidence>
<sequence>MDVGTKLEIQFKGGGTQLTSELTGVEDDKYLMIKWPTVDPKVDASNLIHKGNTVFVKYLHEGVEFSFQSHILEVISNPAKLIFIKYPENTEVNVLREHRRVDCYLPASVRIADNIIKGAITNISKIGVLFVAEIPADDNRINQLETGNEIGLTFQLPGVQSELTMTAKLINITKDKDKVRIGIVYGKMDVEIQTKLFDFLSTAGA</sequence>
<reference evidence="5" key="1">
    <citation type="journal article" date="2015" name="Nature">
        <title>Complex archaea that bridge the gap between prokaryotes and eukaryotes.</title>
        <authorList>
            <person name="Spang A."/>
            <person name="Saw J.H."/>
            <person name="Jorgensen S.L."/>
            <person name="Zaremba-Niedzwiedzka K."/>
            <person name="Martijn J."/>
            <person name="Lind A.E."/>
            <person name="van Eijk R."/>
            <person name="Schleper C."/>
            <person name="Guy L."/>
            <person name="Ettema T.J."/>
        </authorList>
    </citation>
    <scope>NUCLEOTIDE SEQUENCE</scope>
</reference>
<keyword evidence="2" id="KW-0975">Bacterial flagellum</keyword>
<dbReference type="Pfam" id="PF12945">
    <property type="entry name" value="PilZNR"/>
    <property type="match status" value="1"/>
</dbReference>
<evidence type="ECO:0000313" key="5">
    <source>
        <dbReference type="EMBL" id="KKM25278.1"/>
    </source>
</evidence>
<dbReference type="InterPro" id="IPR012349">
    <property type="entry name" value="Split_barrel_FMN-bd"/>
</dbReference>
<accession>A0A0F9KT10</accession>
<dbReference type="EMBL" id="LAZR01012748">
    <property type="protein sequence ID" value="KKM25278.1"/>
    <property type="molecule type" value="Genomic_DNA"/>
</dbReference>
<dbReference type="AlphaFoldDB" id="A0A0F9KT10"/>
<evidence type="ECO:0000256" key="2">
    <source>
        <dbReference type="ARBA" id="ARBA00023143"/>
    </source>
</evidence>
<comment type="caution">
    <text evidence="5">The sequence shown here is derived from an EMBL/GenBank/DDBJ whole genome shotgun (WGS) entry which is preliminary data.</text>
</comment>
<proteinExistence type="predicted"/>
<dbReference type="Pfam" id="PF07238">
    <property type="entry name" value="PilZ"/>
    <property type="match status" value="1"/>
</dbReference>
<gene>
    <name evidence="5" type="ORF">LCGC14_1596600</name>
</gene>
<evidence type="ECO:0000259" key="3">
    <source>
        <dbReference type="Pfam" id="PF07238"/>
    </source>
</evidence>
<dbReference type="GO" id="GO:0035438">
    <property type="term" value="F:cyclic-di-GMP binding"/>
    <property type="evidence" value="ECO:0007669"/>
    <property type="project" value="InterPro"/>
</dbReference>
<evidence type="ECO:0000259" key="4">
    <source>
        <dbReference type="Pfam" id="PF12945"/>
    </source>
</evidence>
<feature type="domain" description="PilZ" evidence="3">
    <location>
        <begin position="96"/>
        <end position="200"/>
    </location>
</feature>
<evidence type="ECO:0008006" key="6">
    <source>
        <dbReference type="Google" id="ProtNLM"/>
    </source>
</evidence>
<organism evidence="5">
    <name type="scientific">marine sediment metagenome</name>
    <dbReference type="NCBI Taxonomy" id="412755"/>
    <lineage>
        <taxon>unclassified sequences</taxon>
        <taxon>metagenomes</taxon>
        <taxon>ecological metagenomes</taxon>
    </lineage>
</organism>